<accession>A0AAD9D8Y4</accession>
<evidence type="ECO:0000313" key="1">
    <source>
        <dbReference type="EMBL" id="KAK1738641.1"/>
    </source>
</evidence>
<dbReference type="SUPFAM" id="SSF55729">
    <property type="entry name" value="Acyl-CoA N-acyltransferases (Nat)"/>
    <property type="match status" value="1"/>
</dbReference>
<keyword evidence="2" id="KW-1185">Reference proteome</keyword>
<proteinExistence type="predicted"/>
<dbReference type="Gene3D" id="3.40.630.30">
    <property type="match status" value="1"/>
</dbReference>
<comment type="caution">
    <text evidence="1">The sequence shown here is derived from an EMBL/GenBank/DDBJ whole genome shotgun (WGS) entry which is preliminary data.</text>
</comment>
<organism evidence="1 2">
    <name type="scientific">Skeletonema marinoi</name>
    <dbReference type="NCBI Taxonomy" id="267567"/>
    <lineage>
        <taxon>Eukaryota</taxon>
        <taxon>Sar</taxon>
        <taxon>Stramenopiles</taxon>
        <taxon>Ochrophyta</taxon>
        <taxon>Bacillariophyta</taxon>
        <taxon>Coscinodiscophyceae</taxon>
        <taxon>Thalassiosirophycidae</taxon>
        <taxon>Thalassiosirales</taxon>
        <taxon>Skeletonemataceae</taxon>
        <taxon>Skeletonema</taxon>
        <taxon>Skeletonema marinoi-dohrnii complex</taxon>
    </lineage>
</organism>
<dbReference type="AlphaFoldDB" id="A0AAD9D8Y4"/>
<dbReference type="EMBL" id="JATAAI010000020">
    <property type="protein sequence ID" value="KAK1738641.1"/>
    <property type="molecule type" value="Genomic_DNA"/>
</dbReference>
<reference evidence="1" key="1">
    <citation type="submission" date="2023-06" db="EMBL/GenBank/DDBJ databases">
        <title>Survivors Of The Sea: Transcriptome response of Skeletonema marinoi to long-term dormancy.</title>
        <authorList>
            <person name="Pinder M.I.M."/>
            <person name="Kourtchenko O."/>
            <person name="Robertson E.K."/>
            <person name="Larsson T."/>
            <person name="Maumus F."/>
            <person name="Osuna-Cruz C.M."/>
            <person name="Vancaester E."/>
            <person name="Stenow R."/>
            <person name="Vandepoele K."/>
            <person name="Ploug H."/>
            <person name="Bruchert V."/>
            <person name="Godhe A."/>
            <person name="Topel M."/>
        </authorList>
    </citation>
    <scope>NUCLEOTIDE SEQUENCE</scope>
    <source>
        <strain evidence="1">R05AC</strain>
    </source>
</reference>
<dbReference type="InterPro" id="IPR016181">
    <property type="entry name" value="Acyl_CoA_acyltransferase"/>
</dbReference>
<name>A0AAD9D8Y4_9STRA</name>
<protein>
    <recommendedName>
        <fullName evidence="3">N-acetyltransferase domain-containing protein</fullName>
    </recommendedName>
</protein>
<gene>
    <name evidence="1" type="ORF">QTG54_010671</name>
</gene>
<dbReference type="Proteomes" id="UP001224775">
    <property type="component" value="Unassembled WGS sequence"/>
</dbReference>
<evidence type="ECO:0008006" key="3">
    <source>
        <dbReference type="Google" id="ProtNLM"/>
    </source>
</evidence>
<sequence length="278" mass="31373">MDTPSPPQTLARFLPATLQSNGMRCRDETPTSAQELLARGQLDAKDFIEVSPDIENTLMEAFIEDDYDGRLHLMTLSMMRRDVDDDRHDIEEIIGVSFWREVPADEMGDWFDVERISKMITKSTIEHENDSDYSNDVKCRMKLVRSSSIKWIQNALASTDQDKTDTKASIDQLTHSWVKIELIAIKQSYRAHHLGNILLGCTLAKAHEHNEHAILHVAGGGSKNNIPAAKLYGRFGFVTVPRHDEGGPFAKPDKDLFVLGNIGKALNDLPFEEMLQIK</sequence>
<evidence type="ECO:0000313" key="2">
    <source>
        <dbReference type="Proteomes" id="UP001224775"/>
    </source>
</evidence>